<dbReference type="GO" id="GO:0005524">
    <property type="term" value="F:ATP binding"/>
    <property type="evidence" value="ECO:0007669"/>
    <property type="project" value="UniProtKB-KW"/>
</dbReference>
<dbReference type="Pfam" id="PF00560">
    <property type="entry name" value="LRR_1"/>
    <property type="match status" value="3"/>
</dbReference>
<dbReference type="RefSeq" id="XP_014523057.2">
    <property type="nucleotide sequence ID" value="XM_014667571.2"/>
</dbReference>
<dbReference type="FunFam" id="3.30.200.20:FF:000217">
    <property type="entry name" value="probable LRR receptor-like serine/threonine-protein kinase At1g53430"/>
    <property type="match status" value="1"/>
</dbReference>
<evidence type="ECO:0000256" key="6">
    <source>
        <dbReference type="ARBA" id="ARBA00022679"/>
    </source>
</evidence>
<feature type="transmembrane region" description="Helical" evidence="19">
    <location>
        <begin position="655"/>
        <end position="676"/>
    </location>
</feature>
<sequence length="1086" mass="121212">MARLTESVFGEDVAETLKSSLDPSSRLPPLMCDFSSFFSSLSIAMAATMNTTITSSQFFLILLLLPIFFIWLAFGGTLPENEVSVLKDIANTLGKKDWDFNVDPCNWTNQTIDNMISCNCHITNDTFCHIEKIALKSQSLQGVLPPQLNKLPYLQEIELSRNYISGSIPREWGSSNLQKISLLGNRLTGPIPNELGNLTNLTRLILEFNQLSGNLPSELGNLVLIKKLHLSSNNFTGPLPANLSRLTAMNECRISDNQFSGNIPDWLQNWTSLGQLHMLGSGLSGPIPPGISFPHLTDLRISDLNGPDSTFPPLENMKSLRTLILRSCNINDTFPQYLADLPKLKILDLSYNKLNGQVPRNLQQLSTAAYIYLTGNFFTGPVPQWTMDNNRSLDLSYNNFSVGNQEPRTCYQKNVNLFASFSRHNLGPVSCDSSNRNCTKKVTSLHINCGGNQTTIGGITYDEDIYPAGPAVYKQIGNNWALSNTGLFMDNDSLPQGQLPPYTTKNETRLDMTNAELYKNARVSPMSLSYYGFCLANGVYTVKLHFAEIMFTDDNTYSDLGRRVFDVYIQGKRVLKDFNIANEAQGVGKEVIKEFPAHVSDNDLEIRFYWAGKGTTYIPYKSVNGPLISAISVTYDGFSYSAGGTRTKEDSTGGMSAGVIVVIAVALVIVVILITVSLLRWRVFINGCCHLGSCWHSLVEGLRSNSNFRRHFGGNEHLSMEDFRDIELQTGIFTLHEIKVATNNFDISNKIGEGGFGPVYKGILPNGKPVAVKQLSSKSEQGTREFINEIGMISALQHPNLVKLYGCCAEGDQLLLVYEYMANNSLAHALFDSEDSHLKLNWATRKNICIGIARGLAFLHEETRLKVVHRDLKTSNVLLDEDLNPKISDFGLARLRVGENTHISTRIAGTWGYMAPEYAMHGYLTEKADVFSFGVVISEIVSGKRNTIRQSKGEAFYLLDWARLLNERGNIMELVDPKMNLYFNEDEVRLVVKVALHCTHVNSSYRPSMSSVLSMLEGRTMVPEFDSQCSEVMDEMKLEIMREYYSQMDENKTKNRRSLSLTKGVPWTDSSSTDTDINLAHLHPFA</sequence>
<keyword evidence="10" id="KW-0547">Nucleotide-binding</keyword>
<evidence type="ECO:0000256" key="2">
    <source>
        <dbReference type="ARBA" id="ARBA00012513"/>
    </source>
</evidence>
<keyword evidence="7 19" id="KW-0812">Transmembrane</keyword>
<keyword evidence="9" id="KW-0677">Repeat</keyword>
<dbReference type="Proteomes" id="UP000087766">
    <property type="component" value="Unplaced"/>
</dbReference>
<evidence type="ECO:0000256" key="9">
    <source>
        <dbReference type="ARBA" id="ARBA00022737"/>
    </source>
</evidence>
<protein>
    <recommendedName>
        <fullName evidence="2">non-specific serine/threonine protein kinase</fullName>
        <ecNumber evidence="2">2.7.11.1</ecNumber>
    </recommendedName>
</protein>
<dbReference type="InterPro" id="IPR001611">
    <property type="entry name" value="Leu-rich_rpt"/>
</dbReference>
<accession>A0A1S3VXY7</accession>
<dbReference type="SMART" id="SM00220">
    <property type="entry name" value="S_TKc"/>
    <property type="match status" value="1"/>
</dbReference>
<reference evidence="22" key="1">
    <citation type="submission" date="2025-08" db="UniProtKB">
        <authorList>
            <consortium name="RefSeq"/>
        </authorList>
    </citation>
    <scope>IDENTIFICATION</scope>
    <source>
        <tissue evidence="22">Leaf</tissue>
    </source>
</reference>
<evidence type="ECO:0000256" key="18">
    <source>
        <dbReference type="ARBA" id="ARBA00048679"/>
    </source>
</evidence>
<feature type="domain" description="Protein kinase" evidence="20">
    <location>
        <begin position="745"/>
        <end position="1025"/>
    </location>
</feature>
<dbReference type="PROSITE" id="PS50011">
    <property type="entry name" value="PROTEIN_KINASE_DOM"/>
    <property type="match status" value="1"/>
</dbReference>
<dbReference type="Pfam" id="PF11721">
    <property type="entry name" value="Malectin"/>
    <property type="match status" value="1"/>
</dbReference>
<evidence type="ECO:0000256" key="15">
    <source>
        <dbReference type="ARBA" id="ARBA00023170"/>
    </source>
</evidence>
<proteinExistence type="predicted"/>
<dbReference type="Gene3D" id="1.10.510.10">
    <property type="entry name" value="Transferase(Phosphotransferase) domain 1"/>
    <property type="match status" value="1"/>
</dbReference>
<gene>
    <name evidence="22" type="primary">LOC106779468</name>
</gene>
<dbReference type="PROSITE" id="PS00108">
    <property type="entry name" value="PROTEIN_KINASE_ST"/>
    <property type="match status" value="1"/>
</dbReference>
<evidence type="ECO:0000256" key="12">
    <source>
        <dbReference type="ARBA" id="ARBA00022840"/>
    </source>
</evidence>
<keyword evidence="16" id="KW-0325">Glycoprotein</keyword>
<dbReference type="InterPro" id="IPR008271">
    <property type="entry name" value="Ser/Thr_kinase_AS"/>
</dbReference>
<evidence type="ECO:0000256" key="16">
    <source>
        <dbReference type="ARBA" id="ARBA00023180"/>
    </source>
</evidence>
<organism evidence="21 22">
    <name type="scientific">Vigna radiata var. radiata</name>
    <name type="common">Mung bean</name>
    <name type="synonym">Phaseolus aureus</name>
    <dbReference type="NCBI Taxonomy" id="3916"/>
    <lineage>
        <taxon>Eukaryota</taxon>
        <taxon>Viridiplantae</taxon>
        <taxon>Streptophyta</taxon>
        <taxon>Embryophyta</taxon>
        <taxon>Tracheophyta</taxon>
        <taxon>Spermatophyta</taxon>
        <taxon>Magnoliopsida</taxon>
        <taxon>eudicotyledons</taxon>
        <taxon>Gunneridae</taxon>
        <taxon>Pentapetalae</taxon>
        <taxon>rosids</taxon>
        <taxon>fabids</taxon>
        <taxon>Fabales</taxon>
        <taxon>Fabaceae</taxon>
        <taxon>Papilionoideae</taxon>
        <taxon>50 kb inversion clade</taxon>
        <taxon>NPAAA clade</taxon>
        <taxon>indigoferoid/millettioid clade</taxon>
        <taxon>Phaseoleae</taxon>
        <taxon>Vigna</taxon>
    </lineage>
</organism>
<dbReference type="GO" id="GO:0016020">
    <property type="term" value="C:membrane"/>
    <property type="evidence" value="ECO:0007669"/>
    <property type="project" value="UniProtKB-SubCell"/>
</dbReference>
<evidence type="ECO:0000256" key="19">
    <source>
        <dbReference type="SAM" id="Phobius"/>
    </source>
</evidence>
<dbReference type="Gene3D" id="2.60.120.430">
    <property type="entry name" value="Galactose-binding lectin"/>
    <property type="match status" value="1"/>
</dbReference>
<dbReference type="FunFam" id="1.10.510.10:FF:000044">
    <property type="entry name" value="Putative LRR receptor-like serine/threonine-protein kinase"/>
    <property type="match status" value="1"/>
</dbReference>
<dbReference type="CDD" id="cd14066">
    <property type="entry name" value="STKc_IRAK"/>
    <property type="match status" value="1"/>
</dbReference>
<keyword evidence="8" id="KW-0732">Signal</keyword>
<keyword evidence="13 19" id="KW-1133">Transmembrane helix</keyword>
<name>A0A1S3VXY7_VIGRR</name>
<evidence type="ECO:0000313" key="22">
    <source>
        <dbReference type="RefSeq" id="XP_014523057.2"/>
    </source>
</evidence>
<evidence type="ECO:0000256" key="4">
    <source>
        <dbReference type="ARBA" id="ARBA00022553"/>
    </source>
</evidence>
<evidence type="ECO:0000313" key="21">
    <source>
        <dbReference type="Proteomes" id="UP000087766"/>
    </source>
</evidence>
<comment type="subcellular location">
    <subcellularLocation>
        <location evidence="1">Membrane</location>
        <topology evidence="1">Single-pass type I membrane protein</topology>
    </subcellularLocation>
</comment>
<keyword evidence="21" id="KW-1185">Reference proteome</keyword>
<evidence type="ECO:0000256" key="11">
    <source>
        <dbReference type="ARBA" id="ARBA00022777"/>
    </source>
</evidence>
<dbReference type="InterPro" id="IPR011009">
    <property type="entry name" value="Kinase-like_dom_sf"/>
</dbReference>
<evidence type="ECO:0000256" key="3">
    <source>
        <dbReference type="ARBA" id="ARBA00022527"/>
    </source>
</evidence>
<evidence type="ECO:0000256" key="8">
    <source>
        <dbReference type="ARBA" id="ARBA00022729"/>
    </source>
</evidence>
<dbReference type="KEGG" id="vra:106779468"/>
<dbReference type="InterPro" id="IPR032675">
    <property type="entry name" value="LRR_dom_sf"/>
</dbReference>
<keyword evidence="14 19" id="KW-0472">Membrane</keyword>
<dbReference type="SUPFAM" id="SSF52058">
    <property type="entry name" value="L domain-like"/>
    <property type="match status" value="1"/>
</dbReference>
<keyword evidence="12" id="KW-0067">ATP-binding</keyword>
<dbReference type="Pfam" id="PF13855">
    <property type="entry name" value="LRR_8"/>
    <property type="match status" value="1"/>
</dbReference>
<evidence type="ECO:0000259" key="20">
    <source>
        <dbReference type="PROSITE" id="PS50011"/>
    </source>
</evidence>
<evidence type="ECO:0000256" key="5">
    <source>
        <dbReference type="ARBA" id="ARBA00022614"/>
    </source>
</evidence>
<dbReference type="GeneID" id="106779468"/>
<dbReference type="AlphaFoldDB" id="A0A1S3VXY7"/>
<feature type="transmembrane region" description="Helical" evidence="19">
    <location>
        <begin position="58"/>
        <end position="78"/>
    </location>
</feature>
<keyword evidence="5" id="KW-0433">Leucine-rich repeat</keyword>
<dbReference type="SUPFAM" id="SSF56112">
    <property type="entry name" value="Protein kinase-like (PK-like)"/>
    <property type="match status" value="1"/>
</dbReference>
<dbReference type="Gene3D" id="3.80.10.10">
    <property type="entry name" value="Ribonuclease Inhibitor"/>
    <property type="match status" value="2"/>
</dbReference>
<dbReference type="InterPro" id="IPR000719">
    <property type="entry name" value="Prot_kinase_dom"/>
</dbReference>
<dbReference type="InterPro" id="IPR021720">
    <property type="entry name" value="Malectin_dom"/>
</dbReference>
<evidence type="ECO:0000256" key="14">
    <source>
        <dbReference type="ARBA" id="ARBA00023136"/>
    </source>
</evidence>
<dbReference type="FunFam" id="3.80.10.10:FF:000452">
    <property type="entry name" value="Probable LRR receptor-like serine/threonine-protein kinase RFK1"/>
    <property type="match status" value="1"/>
</dbReference>
<keyword evidence="11" id="KW-0418">Kinase</keyword>
<dbReference type="GO" id="GO:0004674">
    <property type="term" value="F:protein serine/threonine kinase activity"/>
    <property type="evidence" value="ECO:0007669"/>
    <property type="project" value="UniProtKB-KW"/>
</dbReference>
<dbReference type="Pfam" id="PF07714">
    <property type="entry name" value="PK_Tyr_Ser-Thr"/>
    <property type="match status" value="1"/>
</dbReference>
<evidence type="ECO:0000256" key="7">
    <source>
        <dbReference type="ARBA" id="ARBA00022692"/>
    </source>
</evidence>
<dbReference type="FunFam" id="2.60.120.430:FF:000004">
    <property type="entry name" value="Putative leucine-rich repeat receptor-like serine/threonine-protein kinase"/>
    <property type="match status" value="1"/>
</dbReference>
<dbReference type="PANTHER" id="PTHR48006:SF81">
    <property type="entry name" value="PROTEIN KINASE DOMAIN-CONTAINING PROTEIN"/>
    <property type="match status" value="1"/>
</dbReference>
<keyword evidence="4" id="KW-0597">Phosphoprotein</keyword>
<keyword evidence="6" id="KW-0808">Transferase</keyword>
<evidence type="ECO:0000256" key="13">
    <source>
        <dbReference type="ARBA" id="ARBA00022989"/>
    </source>
</evidence>
<dbReference type="InterPro" id="IPR001245">
    <property type="entry name" value="Ser-Thr/Tyr_kinase_cat_dom"/>
</dbReference>
<dbReference type="OrthoDB" id="1897577at2759"/>
<comment type="catalytic activity">
    <reaction evidence="17">
        <text>L-threonyl-[protein] + ATP = O-phospho-L-threonyl-[protein] + ADP + H(+)</text>
        <dbReference type="Rhea" id="RHEA:46608"/>
        <dbReference type="Rhea" id="RHEA-COMP:11060"/>
        <dbReference type="Rhea" id="RHEA-COMP:11605"/>
        <dbReference type="ChEBI" id="CHEBI:15378"/>
        <dbReference type="ChEBI" id="CHEBI:30013"/>
        <dbReference type="ChEBI" id="CHEBI:30616"/>
        <dbReference type="ChEBI" id="CHEBI:61977"/>
        <dbReference type="ChEBI" id="CHEBI:456216"/>
        <dbReference type="EC" id="2.7.11.1"/>
    </reaction>
</comment>
<comment type="catalytic activity">
    <reaction evidence="18">
        <text>L-seryl-[protein] + ATP = O-phospho-L-seryl-[protein] + ADP + H(+)</text>
        <dbReference type="Rhea" id="RHEA:17989"/>
        <dbReference type="Rhea" id="RHEA-COMP:9863"/>
        <dbReference type="Rhea" id="RHEA-COMP:11604"/>
        <dbReference type="ChEBI" id="CHEBI:15378"/>
        <dbReference type="ChEBI" id="CHEBI:29999"/>
        <dbReference type="ChEBI" id="CHEBI:30616"/>
        <dbReference type="ChEBI" id="CHEBI:83421"/>
        <dbReference type="ChEBI" id="CHEBI:456216"/>
        <dbReference type="EC" id="2.7.11.1"/>
    </reaction>
</comment>
<keyword evidence="15" id="KW-0675">Receptor</keyword>
<dbReference type="FunFam" id="3.80.10.10:FF:001070">
    <property type="entry name" value="Leucine-rich repeat transmembrane protein kinase"/>
    <property type="match status" value="1"/>
</dbReference>
<dbReference type="Gene3D" id="3.30.200.20">
    <property type="entry name" value="Phosphorylase Kinase, domain 1"/>
    <property type="match status" value="1"/>
</dbReference>
<keyword evidence="3" id="KW-0723">Serine/threonine-protein kinase</keyword>
<dbReference type="PANTHER" id="PTHR48006">
    <property type="entry name" value="LEUCINE-RICH REPEAT-CONTAINING PROTEIN DDB_G0281931-RELATED"/>
    <property type="match status" value="1"/>
</dbReference>
<dbReference type="InterPro" id="IPR051824">
    <property type="entry name" value="LRR_Rcpt-Like_S/T_Kinase"/>
</dbReference>
<evidence type="ECO:0000256" key="1">
    <source>
        <dbReference type="ARBA" id="ARBA00004479"/>
    </source>
</evidence>
<dbReference type="EC" id="2.7.11.1" evidence="2"/>
<evidence type="ECO:0000256" key="17">
    <source>
        <dbReference type="ARBA" id="ARBA00047899"/>
    </source>
</evidence>
<evidence type="ECO:0000256" key="10">
    <source>
        <dbReference type="ARBA" id="ARBA00022741"/>
    </source>
</evidence>